<dbReference type="EMBL" id="QGMY01000002">
    <property type="protein sequence ID" value="PWR74231.1"/>
    <property type="molecule type" value="Genomic_DNA"/>
</dbReference>
<dbReference type="Gene3D" id="2.30.30.40">
    <property type="entry name" value="SH3 Domains"/>
    <property type="match status" value="1"/>
</dbReference>
<dbReference type="OrthoDB" id="115049at2157"/>
<dbReference type="GeneID" id="97549608"/>
<dbReference type="GO" id="GO:0006935">
    <property type="term" value="P:chemotaxis"/>
    <property type="evidence" value="ECO:0007669"/>
    <property type="project" value="InterPro"/>
</dbReference>
<feature type="domain" description="CheW-like" evidence="1">
    <location>
        <begin position="19"/>
        <end position="169"/>
    </location>
</feature>
<dbReference type="AlphaFoldDB" id="A0A2V2NF61"/>
<dbReference type="GO" id="GO:0007165">
    <property type="term" value="P:signal transduction"/>
    <property type="evidence" value="ECO:0007669"/>
    <property type="project" value="InterPro"/>
</dbReference>
<sequence>MEESLQIKNQDKSDTIGDEVQVVEFILGEDKFAINLFDVREIVESFRITPMPHSASYIKGIIDLRGEITTVIDLKKVLKISKNTSAGQVDSRFIVLDESVTAVKTGILVDDVTSVLTVPVSDIDQASQNGAERTFILGIIKKSVGDRERSRKELIIWIDIKDLLTRAAL</sequence>
<dbReference type="GO" id="GO:0005829">
    <property type="term" value="C:cytosol"/>
    <property type="evidence" value="ECO:0007669"/>
    <property type="project" value="TreeGrafter"/>
</dbReference>
<evidence type="ECO:0000313" key="2">
    <source>
        <dbReference type="EMBL" id="PWR74231.1"/>
    </source>
</evidence>
<dbReference type="RefSeq" id="WP_109967510.1">
    <property type="nucleotide sequence ID" value="NZ_CP176093.1"/>
</dbReference>
<evidence type="ECO:0000259" key="1">
    <source>
        <dbReference type="PROSITE" id="PS50851"/>
    </source>
</evidence>
<protein>
    <submittedName>
        <fullName evidence="2">Chemotaxis protein CheW</fullName>
    </submittedName>
</protein>
<keyword evidence="3" id="KW-1185">Reference proteome</keyword>
<organism evidence="2 3">
    <name type="scientific">Methanospirillum lacunae</name>
    <dbReference type="NCBI Taxonomy" id="668570"/>
    <lineage>
        <taxon>Archaea</taxon>
        <taxon>Methanobacteriati</taxon>
        <taxon>Methanobacteriota</taxon>
        <taxon>Stenosarchaea group</taxon>
        <taxon>Methanomicrobia</taxon>
        <taxon>Methanomicrobiales</taxon>
        <taxon>Methanospirillaceae</taxon>
        <taxon>Methanospirillum</taxon>
    </lineage>
</organism>
<name>A0A2V2NF61_9EURY</name>
<accession>A0A2V2NF61</accession>
<evidence type="ECO:0000313" key="3">
    <source>
        <dbReference type="Proteomes" id="UP000245657"/>
    </source>
</evidence>
<dbReference type="PROSITE" id="PS50851">
    <property type="entry name" value="CHEW"/>
    <property type="match status" value="1"/>
</dbReference>
<dbReference type="Pfam" id="PF01584">
    <property type="entry name" value="CheW"/>
    <property type="match status" value="1"/>
</dbReference>
<dbReference type="SMART" id="SM00260">
    <property type="entry name" value="CheW"/>
    <property type="match status" value="1"/>
</dbReference>
<dbReference type="Proteomes" id="UP000245657">
    <property type="component" value="Unassembled WGS sequence"/>
</dbReference>
<gene>
    <name evidence="2" type="ORF">DK846_03515</name>
</gene>
<dbReference type="SUPFAM" id="SSF50341">
    <property type="entry name" value="CheW-like"/>
    <property type="match status" value="1"/>
</dbReference>
<dbReference type="Gene3D" id="2.40.50.180">
    <property type="entry name" value="CheA-289, Domain 4"/>
    <property type="match status" value="1"/>
</dbReference>
<dbReference type="InterPro" id="IPR002545">
    <property type="entry name" value="CheW-lke_dom"/>
</dbReference>
<dbReference type="PANTHER" id="PTHR22617:SF23">
    <property type="entry name" value="CHEMOTAXIS PROTEIN CHEW"/>
    <property type="match status" value="1"/>
</dbReference>
<dbReference type="InterPro" id="IPR039315">
    <property type="entry name" value="CheW"/>
</dbReference>
<comment type="caution">
    <text evidence="2">The sequence shown here is derived from an EMBL/GenBank/DDBJ whole genome shotgun (WGS) entry which is preliminary data.</text>
</comment>
<reference evidence="2 3" key="1">
    <citation type="submission" date="2018-05" db="EMBL/GenBank/DDBJ databases">
        <title>Draft genome of Methanospirillum lacunae Ki8-1.</title>
        <authorList>
            <person name="Dueholm M.S."/>
            <person name="Nielsen P.H."/>
            <person name="Bakmann L.F."/>
            <person name="Otzen D.E."/>
        </authorList>
    </citation>
    <scope>NUCLEOTIDE SEQUENCE [LARGE SCALE GENOMIC DNA]</scope>
    <source>
        <strain evidence="2 3">Ki8-1</strain>
    </source>
</reference>
<dbReference type="PANTHER" id="PTHR22617">
    <property type="entry name" value="CHEMOTAXIS SENSOR HISTIDINE KINASE-RELATED"/>
    <property type="match status" value="1"/>
</dbReference>
<proteinExistence type="predicted"/>
<dbReference type="InterPro" id="IPR036061">
    <property type="entry name" value="CheW-like_dom_sf"/>
</dbReference>